<dbReference type="Pfam" id="PF13963">
    <property type="entry name" value="Transpos_assoc"/>
    <property type="match status" value="1"/>
</dbReference>
<accession>A0AAQ3SF44</accession>
<dbReference type="AlphaFoldDB" id="A0AAQ3SF44"/>
<gene>
    <name evidence="3" type="ORF">U9M48_004879</name>
</gene>
<dbReference type="Proteomes" id="UP001341281">
    <property type="component" value="Chromosome 01"/>
</dbReference>
<reference evidence="3 4" key="1">
    <citation type="submission" date="2024-02" db="EMBL/GenBank/DDBJ databases">
        <title>High-quality chromosome-scale genome assembly of Pensacola bahiagrass (Paspalum notatum Flugge var. saurae).</title>
        <authorList>
            <person name="Vega J.M."/>
            <person name="Podio M."/>
            <person name="Orjuela J."/>
            <person name="Siena L.A."/>
            <person name="Pessino S.C."/>
            <person name="Combes M.C."/>
            <person name="Mariac C."/>
            <person name="Albertini E."/>
            <person name="Pupilli F."/>
            <person name="Ortiz J.P.A."/>
            <person name="Leblanc O."/>
        </authorList>
    </citation>
    <scope>NUCLEOTIDE SEQUENCE [LARGE SCALE GENOMIC DNA]</scope>
    <source>
        <strain evidence="3">R1</strain>
        <tissue evidence="3">Leaf</tissue>
    </source>
</reference>
<sequence>MRRRPAARRLCTSGGTVHQETIGRLRAPPDTYSQLAGEHETGEQTEKTKLEPWEQTPEELKMDREWMYDWQRPEKNFRDKLEKFIEAAKKDATIKGVPRICCPCKKYKNLEDQNMDDIEEFFDVVDLQMLDSGGDGRDGGYCEPVPSCNIDGMGFGQDDDDDADDLEEMLKHFKADILLEHAKGLEHFNKVKEAAKQSVYEESKGCLSHWSVLRPSMDGLTLASMIF</sequence>
<keyword evidence="4" id="KW-1185">Reference proteome</keyword>
<evidence type="ECO:0000256" key="1">
    <source>
        <dbReference type="SAM" id="MobiDB-lite"/>
    </source>
</evidence>
<evidence type="ECO:0000313" key="4">
    <source>
        <dbReference type="Proteomes" id="UP001341281"/>
    </source>
</evidence>
<proteinExistence type="predicted"/>
<organism evidence="3 4">
    <name type="scientific">Paspalum notatum var. saurae</name>
    <dbReference type="NCBI Taxonomy" id="547442"/>
    <lineage>
        <taxon>Eukaryota</taxon>
        <taxon>Viridiplantae</taxon>
        <taxon>Streptophyta</taxon>
        <taxon>Embryophyta</taxon>
        <taxon>Tracheophyta</taxon>
        <taxon>Spermatophyta</taxon>
        <taxon>Magnoliopsida</taxon>
        <taxon>Liliopsida</taxon>
        <taxon>Poales</taxon>
        <taxon>Poaceae</taxon>
        <taxon>PACMAD clade</taxon>
        <taxon>Panicoideae</taxon>
        <taxon>Andropogonodae</taxon>
        <taxon>Paspaleae</taxon>
        <taxon>Paspalinae</taxon>
        <taxon>Paspalum</taxon>
    </lineage>
</organism>
<dbReference type="EMBL" id="CP144745">
    <property type="protein sequence ID" value="WVZ54008.1"/>
    <property type="molecule type" value="Genomic_DNA"/>
</dbReference>
<feature type="compositionally biased region" description="Basic and acidic residues" evidence="1">
    <location>
        <begin position="37"/>
        <end position="53"/>
    </location>
</feature>
<feature type="domain" description="Transposase-associated" evidence="2">
    <location>
        <begin position="64"/>
        <end position="120"/>
    </location>
</feature>
<evidence type="ECO:0000259" key="2">
    <source>
        <dbReference type="Pfam" id="PF13963"/>
    </source>
</evidence>
<name>A0AAQ3SF44_PASNO</name>
<dbReference type="InterPro" id="IPR029480">
    <property type="entry name" value="Transpos_assoc"/>
</dbReference>
<protein>
    <recommendedName>
        <fullName evidence="2">Transposase-associated domain-containing protein</fullName>
    </recommendedName>
</protein>
<evidence type="ECO:0000313" key="3">
    <source>
        <dbReference type="EMBL" id="WVZ54008.1"/>
    </source>
</evidence>
<feature type="region of interest" description="Disordered" evidence="1">
    <location>
        <begin position="1"/>
        <end position="53"/>
    </location>
</feature>